<evidence type="ECO:0000313" key="1">
    <source>
        <dbReference type="EMBL" id="ABF87850.1"/>
    </source>
</evidence>
<accession>Q1D186</accession>
<organism evidence="1 2">
    <name type="scientific">Myxococcus xanthus (strain DK1622)</name>
    <dbReference type="NCBI Taxonomy" id="246197"/>
    <lineage>
        <taxon>Bacteria</taxon>
        <taxon>Pseudomonadati</taxon>
        <taxon>Myxococcota</taxon>
        <taxon>Myxococcia</taxon>
        <taxon>Myxococcales</taxon>
        <taxon>Cystobacterineae</taxon>
        <taxon>Myxococcaceae</taxon>
        <taxon>Myxococcus</taxon>
    </lineage>
</organism>
<dbReference type="HOGENOM" id="CLU_3313172_0_0_7"/>
<protein>
    <submittedName>
        <fullName evidence="1">Uncharacterized protein</fullName>
    </submittedName>
</protein>
<sequence>MKHPATHVPSRVSPAMQLADSLAGTWNLHDEPAGTAGYE</sequence>
<dbReference type="AlphaFoldDB" id="Q1D186"/>
<dbReference type="EMBL" id="CP000113">
    <property type="protein sequence ID" value="ABF87850.1"/>
    <property type="molecule type" value="Genomic_DNA"/>
</dbReference>
<keyword evidence="2" id="KW-1185">Reference proteome</keyword>
<name>Q1D186_MYXXD</name>
<reference evidence="1 2" key="1">
    <citation type="journal article" date="2006" name="Proc. Natl. Acad. Sci. U.S.A.">
        <title>Evolution of sensory complexity recorded in a myxobacterial genome.</title>
        <authorList>
            <person name="Goldman B.S."/>
            <person name="Nierman W.C."/>
            <person name="Kaiser D."/>
            <person name="Slater S.C."/>
            <person name="Durkin A.S."/>
            <person name="Eisen J.A."/>
            <person name="Ronning C.M."/>
            <person name="Barbazuk W.B."/>
            <person name="Blanchard M."/>
            <person name="Field C."/>
            <person name="Halling C."/>
            <person name="Hinkle G."/>
            <person name="Iartchuk O."/>
            <person name="Kim H.S."/>
            <person name="Mackenzie C."/>
            <person name="Madupu R."/>
            <person name="Miller N."/>
            <person name="Shvartsbeyn A."/>
            <person name="Sullivan S.A."/>
            <person name="Vaudin M."/>
            <person name="Wiegand R."/>
            <person name="Kaplan H.B."/>
        </authorList>
    </citation>
    <scope>NUCLEOTIDE SEQUENCE [LARGE SCALE GENOMIC DNA]</scope>
    <source>
        <strain evidence="2">DK1622</strain>
    </source>
</reference>
<evidence type="ECO:0000313" key="2">
    <source>
        <dbReference type="Proteomes" id="UP000002402"/>
    </source>
</evidence>
<gene>
    <name evidence="1" type="ordered locus">MXAN_5443</name>
</gene>
<dbReference type="Proteomes" id="UP000002402">
    <property type="component" value="Chromosome"/>
</dbReference>
<dbReference type="EnsemblBacteria" id="ABF87850">
    <property type="protein sequence ID" value="ABF87850"/>
    <property type="gene ID" value="MXAN_5443"/>
</dbReference>
<dbReference type="KEGG" id="mxa:MXAN_5443"/>
<proteinExistence type="predicted"/>